<dbReference type="Proteomes" id="UP000272490">
    <property type="component" value="Unassembled WGS sequence"/>
</dbReference>
<keyword evidence="1" id="KW-0472">Membrane</keyword>
<comment type="caution">
    <text evidence="2">The sequence shown here is derived from an EMBL/GenBank/DDBJ whole genome shotgun (WGS) entry which is preliminary data.</text>
</comment>
<keyword evidence="1" id="KW-0812">Transmembrane</keyword>
<keyword evidence="3" id="KW-1185">Reference proteome</keyword>
<evidence type="ECO:0000313" key="3">
    <source>
        <dbReference type="Proteomes" id="UP000272490"/>
    </source>
</evidence>
<reference evidence="2 3" key="1">
    <citation type="submission" date="2018-11" db="EMBL/GenBank/DDBJ databases">
        <title>Genome sequencing of Lachnoanaerobaculum sp. KCOM 2030 (= ChDC B114).</title>
        <authorList>
            <person name="Kook J.-K."/>
            <person name="Park S.-N."/>
            <person name="Lim Y.K."/>
        </authorList>
    </citation>
    <scope>NUCLEOTIDE SEQUENCE [LARGE SCALE GENOMIC DNA]</scope>
    <source>
        <strain evidence="2 3">KCOM 2030</strain>
    </source>
</reference>
<keyword evidence="1" id="KW-1133">Transmembrane helix</keyword>
<accession>A0A3P3QZ72</accession>
<organism evidence="2 3">
    <name type="scientific">Lachnoanaerobaculum gingivalis</name>
    <dbReference type="NCBI Taxonomy" id="2490855"/>
    <lineage>
        <taxon>Bacteria</taxon>
        <taxon>Bacillati</taxon>
        <taxon>Bacillota</taxon>
        <taxon>Clostridia</taxon>
        <taxon>Lachnospirales</taxon>
        <taxon>Lachnospiraceae</taxon>
        <taxon>Lachnoanaerobaculum</taxon>
    </lineage>
</organism>
<feature type="transmembrane region" description="Helical" evidence="1">
    <location>
        <begin position="12"/>
        <end position="30"/>
    </location>
</feature>
<sequence>MWIELWKAPIWNVLVAIGTVSSVIVSLYLANRKPKVVRKLNIVKQFKESYSKGEIYMFITIENIGNVPIILDEYGREFDEKNTIMIDIQEFIVDKDEFIIINPNEAKLVTYKYNFGRQFEENDSKICNSREYKLFTTAKFKAKDTLGNYYIEE</sequence>
<dbReference type="AlphaFoldDB" id="A0A3P3QZ72"/>
<gene>
    <name evidence="2" type="ORF">EHV10_07980</name>
</gene>
<protein>
    <submittedName>
        <fullName evidence="2">Uncharacterized protein</fullName>
    </submittedName>
</protein>
<name>A0A3P3QZ72_9FIRM</name>
<proteinExistence type="predicted"/>
<evidence type="ECO:0000256" key="1">
    <source>
        <dbReference type="SAM" id="Phobius"/>
    </source>
</evidence>
<dbReference type="OrthoDB" id="9931301at2"/>
<dbReference type="EMBL" id="RRCO01000003">
    <property type="protein sequence ID" value="RRJ25690.1"/>
    <property type="molecule type" value="Genomic_DNA"/>
</dbReference>
<evidence type="ECO:0000313" key="2">
    <source>
        <dbReference type="EMBL" id="RRJ25690.1"/>
    </source>
</evidence>